<dbReference type="InterPro" id="IPR043502">
    <property type="entry name" value="DNA/RNA_pol_sf"/>
</dbReference>
<sequence length="133" mass="15165">MWTHQIESLPDHIDTQLKPSLEVPPKVELKELPNHLKYAFLGEDNTLPVIIAANLTESQEKELMKVLKENKAAVGWTIADLKGISPAIVMHKIITDQDVKPVRDTQRRLNPNMREVVNKEVLKWLDAGIIYPI</sequence>
<dbReference type="AlphaFoldDB" id="A0A5N6LVR3"/>
<keyword evidence="2" id="KW-1185">Reference proteome</keyword>
<gene>
    <name evidence="1" type="ORF">E3N88_39080</name>
</gene>
<dbReference type="Gene3D" id="3.10.10.10">
    <property type="entry name" value="HIV Type 1 Reverse Transcriptase, subunit A, domain 1"/>
    <property type="match status" value="1"/>
</dbReference>
<evidence type="ECO:0000313" key="2">
    <source>
        <dbReference type="Proteomes" id="UP000326396"/>
    </source>
</evidence>
<evidence type="ECO:0008006" key="3">
    <source>
        <dbReference type="Google" id="ProtNLM"/>
    </source>
</evidence>
<dbReference type="Proteomes" id="UP000326396">
    <property type="component" value="Linkage Group LG8"/>
</dbReference>
<dbReference type="SUPFAM" id="SSF56672">
    <property type="entry name" value="DNA/RNA polymerases"/>
    <property type="match status" value="1"/>
</dbReference>
<proteinExistence type="predicted"/>
<comment type="caution">
    <text evidence="1">The sequence shown here is derived from an EMBL/GenBank/DDBJ whole genome shotgun (WGS) entry which is preliminary data.</text>
</comment>
<accession>A0A5N6LVR3</accession>
<protein>
    <recommendedName>
        <fullName evidence="3">Reverse transcriptase domain-containing protein</fullName>
    </recommendedName>
</protein>
<name>A0A5N6LVR3_9ASTR</name>
<dbReference type="OrthoDB" id="1738562at2759"/>
<organism evidence="1 2">
    <name type="scientific">Mikania micrantha</name>
    <name type="common">bitter vine</name>
    <dbReference type="NCBI Taxonomy" id="192012"/>
    <lineage>
        <taxon>Eukaryota</taxon>
        <taxon>Viridiplantae</taxon>
        <taxon>Streptophyta</taxon>
        <taxon>Embryophyta</taxon>
        <taxon>Tracheophyta</taxon>
        <taxon>Spermatophyta</taxon>
        <taxon>Magnoliopsida</taxon>
        <taxon>eudicotyledons</taxon>
        <taxon>Gunneridae</taxon>
        <taxon>Pentapetalae</taxon>
        <taxon>asterids</taxon>
        <taxon>campanulids</taxon>
        <taxon>Asterales</taxon>
        <taxon>Asteraceae</taxon>
        <taxon>Asteroideae</taxon>
        <taxon>Heliantheae alliance</taxon>
        <taxon>Eupatorieae</taxon>
        <taxon>Mikania</taxon>
    </lineage>
</organism>
<dbReference type="EMBL" id="SZYD01000018">
    <property type="protein sequence ID" value="KAD2805703.1"/>
    <property type="molecule type" value="Genomic_DNA"/>
</dbReference>
<evidence type="ECO:0000313" key="1">
    <source>
        <dbReference type="EMBL" id="KAD2805703.1"/>
    </source>
</evidence>
<reference evidence="1 2" key="1">
    <citation type="submission" date="2019-05" db="EMBL/GenBank/DDBJ databases">
        <title>Mikania micrantha, genome provides insights into the molecular mechanism of rapid growth.</title>
        <authorList>
            <person name="Liu B."/>
        </authorList>
    </citation>
    <scope>NUCLEOTIDE SEQUENCE [LARGE SCALE GENOMIC DNA]</scope>
    <source>
        <strain evidence="1">NLD-2019</strain>
        <tissue evidence="1">Leaf</tissue>
    </source>
</reference>